<dbReference type="PROSITE" id="PS51133">
    <property type="entry name" value="ZF_TFIIS_2"/>
    <property type="match status" value="1"/>
</dbReference>
<reference evidence="14 15" key="1">
    <citation type="journal article" date="2019" name="Int. J. Syst. Evol. Microbiol.">
        <title>The Global Catalogue of Microorganisms (GCM) 10K type strain sequencing project: providing services to taxonomists for standard genome sequencing and annotation.</title>
        <authorList>
            <consortium name="The Broad Institute Genomics Platform"/>
            <consortium name="The Broad Institute Genome Sequencing Center for Infectious Disease"/>
            <person name="Wu L."/>
            <person name="Ma J."/>
        </authorList>
    </citation>
    <scope>NUCLEOTIDE SEQUENCE [LARGE SCALE GENOMIC DNA]</scope>
    <source>
        <strain evidence="14 15">XZGYJ-43</strain>
    </source>
</reference>
<feature type="binding site" evidence="9">
    <location>
        <position position="67"/>
    </location>
    <ligand>
        <name>Zn(2+)</name>
        <dbReference type="ChEBI" id="CHEBI:29105"/>
        <label>2</label>
    </ligand>
</feature>
<comment type="similarity">
    <text evidence="8 11">Belongs to the archaeal rpoM/eukaryotic RPA12/RPB9/RPC11 RNA polymerase family.</text>
</comment>
<feature type="zinc finger region" description="C4-type" evidence="10">
    <location>
        <begin position="4"/>
        <end position="23"/>
    </location>
</feature>
<evidence type="ECO:0000256" key="4">
    <source>
        <dbReference type="ARBA" id="ARBA00022833"/>
    </source>
</evidence>
<proteinExistence type="inferred from homology"/>
<evidence type="ECO:0000256" key="10">
    <source>
        <dbReference type="PIRSR" id="PIRSR005586-2"/>
    </source>
</evidence>
<dbReference type="InterPro" id="IPR001222">
    <property type="entry name" value="Znf_TFIIS"/>
</dbReference>
<dbReference type="CDD" id="cd10511">
    <property type="entry name" value="Zn-ribbon_TFS"/>
    <property type="match status" value="1"/>
</dbReference>
<keyword evidence="6 8" id="KW-0804">Transcription</keyword>
<evidence type="ECO:0000256" key="1">
    <source>
        <dbReference type="ARBA" id="ARBA00018272"/>
    </source>
</evidence>
<dbReference type="AlphaFoldDB" id="A0ABD5Z4V4"/>
<evidence type="ECO:0000259" key="13">
    <source>
        <dbReference type="PROSITE" id="PS51133"/>
    </source>
</evidence>
<evidence type="ECO:0000256" key="9">
    <source>
        <dbReference type="PIRSR" id="PIRSR005586-1"/>
    </source>
</evidence>
<keyword evidence="15" id="KW-1185">Reference proteome</keyword>
<keyword evidence="4 9" id="KW-0862">Zinc</keyword>
<evidence type="ECO:0000256" key="6">
    <source>
        <dbReference type="ARBA" id="ARBA00023163"/>
    </source>
</evidence>
<comment type="caution">
    <text evidence="14">The sequence shown here is derived from an EMBL/GenBank/DDBJ whole genome shotgun (WGS) entry which is preliminary data.</text>
</comment>
<keyword evidence="5" id="KW-0805">Transcription regulation</keyword>
<evidence type="ECO:0000313" key="14">
    <source>
        <dbReference type="EMBL" id="MFC7200287.1"/>
    </source>
</evidence>
<dbReference type="PANTHER" id="PTHR11239">
    <property type="entry name" value="DNA-DIRECTED RNA POLYMERASE"/>
    <property type="match status" value="1"/>
</dbReference>
<feature type="region of interest" description="Disordered" evidence="12">
    <location>
        <begin position="38"/>
        <end position="66"/>
    </location>
</feature>
<feature type="binding site" evidence="9">
    <location>
        <position position="23"/>
    </location>
    <ligand>
        <name>Zn(2+)</name>
        <dbReference type="ChEBI" id="CHEBI:29105"/>
        <label>1</label>
    </ligand>
</feature>
<evidence type="ECO:0000256" key="3">
    <source>
        <dbReference type="ARBA" id="ARBA00022771"/>
    </source>
</evidence>
<evidence type="ECO:0000256" key="2">
    <source>
        <dbReference type="ARBA" id="ARBA00022723"/>
    </source>
</evidence>
<dbReference type="Pfam" id="PF02150">
    <property type="entry name" value="Zn_ribbon_RPB9"/>
    <property type="match status" value="1"/>
</dbReference>
<feature type="binding site" evidence="9">
    <location>
        <position position="95"/>
    </location>
    <ligand>
        <name>Zn(2+)</name>
        <dbReference type="ChEBI" id="CHEBI:29105"/>
        <label>2</label>
    </ligand>
</feature>
<evidence type="ECO:0000256" key="11">
    <source>
        <dbReference type="RuleBase" id="RU003474"/>
    </source>
</evidence>
<name>A0ABD5Z4V4_9EURY</name>
<organism evidence="14 15">
    <name type="scientific">Halospeciosus flavus</name>
    <dbReference type="NCBI Taxonomy" id="3032283"/>
    <lineage>
        <taxon>Archaea</taxon>
        <taxon>Methanobacteriati</taxon>
        <taxon>Methanobacteriota</taxon>
        <taxon>Stenosarchaea group</taxon>
        <taxon>Halobacteria</taxon>
        <taxon>Halobacteriales</taxon>
        <taxon>Halobacteriaceae</taxon>
        <taxon>Halospeciosus</taxon>
    </lineage>
</organism>
<dbReference type="Proteomes" id="UP001596447">
    <property type="component" value="Unassembled WGS sequence"/>
</dbReference>
<dbReference type="Gene3D" id="2.20.25.10">
    <property type="match status" value="1"/>
</dbReference>
<evidence type="ECO:0000256" key="7">
    <source>
        <dbReference type="ARBA" id="ARBA00032962"/>
    </source>
</evidence>
<dbReference type="EMBL" id="JBHTAR010000011">
    <property type="protein sequence ID" value="MFC7200287.1"/>
    <property type="molecule type" value="Genomic_DNA"/>
</dbReference>
<keyword evidence="2 9" id="KW-0479">Metal-binding</keyword>
<feature type="domain" description="TFIIS-type" evidence="13">
    <location>
        <begin position="63"/>
        <end position="103"/>
    </location>
</feature>
<dbReference type="InterPro" id="IPR019761">
    <property type="entry name" value="DNA-dir_RNA_pol-M_15_CS"/>
</dbReference>
<dbReference type="RefSeq" id="WP_279527072.1">
    <property type="nucleotide sequence ID" value="NZ_CP122312.1"/>
</dbReference>
<dbReference type="SMART" id="SM00440">
    <property type="entry name" value="ZnF_C2C2"/>
    <property type="match status" value="1"/>
</dbReference>
<gene>
    <name evidence="14" type="ORF">ACFQJ9_12840</name>
</gene>
<dbReference type="InterPro" id="IPR001529">
    <property type="entry name" value="Zn_ribbon_RPB9"/>
</dbReference>
<dbReference type="SUPFAM" id="SSF57783">
    <property type="entry name" value="Zinc beta-ribbon"/>
    <property type="match status" value="1"/>
</dbReference>
<dbReference type="InterPro" id="IPR012164">
    <property type="entry name" value="Rpa12/Rpb9/Rpc10/TFS"/>
</dbReference>
<dbReference type="NCBIfam" id="TIGR01384">
    <property type="entry name" value="TFS_arch"/>
    <property type="match status" value="1"/>
</dbReference>
<evidence type="ECO:0000313" key="15">
    <source>
        <dbReference type="Proteomes" id="UP001596447"/>
    </source>
</evidence>
<dbReference type="GO" id="GO:0008270">
    <property type="term" value="F:zinc ion binding"/>
    <property type="evidence" value="ECO:0007669"/>
    <property type="project" value="UniProtKB-KW"/>
</dbReference>
<dbReference type="Pfam" id="PF01096">
    <property type="entry name" value="Zn_ribbon_TFIIS"/>
    <property type="match status" value="1"/>
</dbReference>
<dbReference type="PIRSF" id="PIRSF005586">
    <property type="entry name" value="RNApol_RpoM"/>
    <property type="match status" value="1"/>
</dbReference>
<dbReference type="SMART" id="SM00661">
    <property type="entry name" value="RPOL9"/>
    <property type="match status" value="1"/>
</dbReference>
<feature type="binding site" evidence="9">
    <location>
        <position position="98"/>
    </location>
    <ligand>
        <name>Zn(2+)</name>
        <dbReference type="ChEBI" id="CHEBI:29105"/>
        <label>2</label>
    </ligand>
</feature>
<evidence type="ECO:0000256" key="5">
    <source>
        <dbReference type="ARBA" id="ARBA00023015"/>
    </source>
</evidence>
<feature type="binding site" evidence="9">
    <location>
        <position position="20"/>
    </location>
    <ligand>
        <name>Zn(2+)</name>
        <dbReference type="ChEBI" id="CHEBI:29105"/>
        <label>1</label>
    </ligand>
</feature>
<dbReference type="InterPro" id="IPR006288">
    <property type="entry name" value="TFS"/>
</dbReference>
<feature type="binding site" evidence="9">
    <location>
        <position position="7"/>
    </location>
    <ligand>
        <name>Zn(2+)</name>
        <dbReference type="ChEBI" id="CHEBI:29105"/>
        <label>1</label>
    </ligand>
</feature>
<keyword evidence="3 10" id="KW-0863">Zinc-finger</keyword>
<protein>
    <recommendedName>
        <fullName evidence="1">Transcription factor S</fullName>
    </recommendedName>
    <alternativeName>
        <fullName evidence="7">Transcription elongation factor IIS/RNA polymerase subunit homolog</fullName>
    </alternativeName>
</protein>
<dbReference type="PANTHER" id="PTHR11239:SF12">
    <property type="entry name" value="DNA-DIRECTED RNA POLYMERASE III SUBUNIT RPC10"/>
    <property type="match status" value="1"/>
</dbReference>
<evidence type="ECO:0000256" key="12">
    <source>
        <dbReference type="SAM" id="MobiDB-lite"/>
    </source>
</evidence>
<dbReference type="PROSITE" id="PS01030">
    <property type="entry name" value="RNA_POL_M_15KD"/>
    <property type="match status" value="1"/>
</dbReference>
<feature type="binding site" evidence="9">
    <location>
        <position position="4"/>
    </location>
    <ligand>
        <name>Zn(2+)</name>
        <dbReference type="ChEBI" id="CHEBI:29105"/>
        <label>1</label>
    </ligand>
</feature>
<feature type="binding site" evidence="9">
    <location>
        <position position="70"/>
    </location>
    <ligand>
        <name>Zn(2+)</name>
        <dbReference type="ChEBI" id="CHEBI:29105"/>
        <label>2</label>
    </ligand>
</feature>
<accession>A0ABD5Z4V4</accession>
<evidence type="ECO:0000256" key="8">
    <source>
        <dbReference type="PIRNR" id="PIRNR005586"/>
    </source>
</evidence>
<sequence length="107" mass="12336">MQFCDECGSMMKAEGDKWVCGSCDYEELRDEAKEAAMVTTQGQEESEVIDTSEVSAEDMGPTTETRCPECGHDRAFWEMKQIRSADESETRFFTCTECEHKWREDDH</sequence>